<proteinExistence type="predicted"/>
<comment type="caution">
    <text evidence="2">The sequence shown here is derived from an EMBL/GenBank/DDBJ whole genome shotgun (WGS) entry which is preliminary data.</text>
</comment>
<protein>
    <submittedName>
        <fullName evidence="2">Uncharacterized protein</fullName>
    </submittedName>
</protein>
<feature type="compositionally biased region" description="Polar residues" evidence="1">
    <location>
        <begin position="219"/>
        <end position="234"/>
    </location>
</feature>
<organism evidence="2 3">
    <name type="scientific">Pleurodeles waltl</name>
    <name type="common">Iberian ribbed newt</name>
    <dbReference type="NCBI Taxonomy" id="8319"/>
    <lineage>
        <taxon>Eukaryota</taxon>
        <taxon>Metazoa</taxon>
        <taxon>Chordata</taxon>
        <taxon>Craniata</taxon>
        <taxon>Vertebrata</taxon>
        <taxon>Euteleostomi</taxon>
        <taxon>Amphibia</taxon>
        <taxon>Batrachia</taxon>
        <taxon>Caudata</taxon>
        <taxon>Salamandroidea</taxon>
        <taxon>Salamandridae</taxon>
        <taxon>Pleurodelinae</taxon>
        <taxon>Pleurodeles</taxon>
    </lineage>
</organism>
<feature type="region of interest" description="Disordered" evidence="1">
    <location>
        <begin position="14"/>
        <end position="54"/>
    </location>
</feature>
<dbReference type="Proteomes" id="UP001066276">
    <property type="component" value="Chromosome 1_1"/>
</dbReference>
<sequence length="242" mass="26070">MSPHETPVAIVVCEPAPGTIQSATGDVTGPPPRRRRLGTPSSQRQAESGDASISHTEAALLRGQPLQTQEIRRITGALLRMERNHGNTMQLVYYELQLICSHIGNLALSVRQLVGGLLTQTESARRQDRQLLNRRDRMSSSIVRLAVNTTGLSRRTVSIQVGMGHFASDMARGLGRLSHAVDLMEARQVARGTGDTPQDSEEGSTVSSVSAGDTRVLHSGSTRQGTADPPSTSHAGRARRRV</sequence>
<evidence type="ECO:0000256" key="1">
    <source>
        <dbReference type="SAM" id="MobiDB-lite"/>
    </source>
</evidence>
<feature type="compositionally biased region" description="Polar residues" evidence="1">
    <location>
        <begin position="39"/>
        <end position="54"/>
    </location>
</feature>
<accession>A0AAV7WPS9</accession>
<reference evidence="2" key="1">
    <citation type="journal article" date="2022" name="bioRxiv">
        <title>Sequencing and chromosome-scale assembly of the giantPleurodeles waltlgenome.</title>
        <authorList>
            <person name="Brown T."/>
            <person name="Elewa A."/>
            <person name="Iarovenko S."/>
            <person name="Subramanian E."/>
            <person name="Araus A.J."/>
            <person name="Petzold A."/>
            <person name="Susuki M."/>
            <person name="Suzuki K.-i.T."/>
            <person name="Hayashi T."/>
            <person name="Toyoda A."/>
            <person name="Oliveira C."/>
            <person name="Osipova E."/>
            <person name="Leigh N.D."/>
            <person name="Simon A."/>
            <person name="Yun M.H."/>
        </authorList>
    </citation>
    <scope>NUCLEOTIDE SEQUENCE</scope>
    <source>
        <strain evidence="2">20211129_DDA</strain>
        <tissue evidence="2">Liver</tissue>
    </source>
</reference>
<keyword evidence="3" id="KW-1185">Reference proteome</keyword>
<evidence type="ECO:0000313" key="2">
    <source>
        <dbReference type="EMBL" id="KAJ1214926.1"/>
    </source>
</evidence>
<gene>
    <name evidence="2" type="ORF">NDU88_002537</name>
</gene>
<name>A0AAV7WPS9_PLEWA</name>
<dbReference type="AlphaFoldDB" id="A0AAV7WPS9"/>
<evidence type="ECO:0000313" key="3">
    <source>
        <dbReference type="Proteomes" id="UP001066276"/>
    </source>
</evidence>
<dbReference type="EMBL" id="JANPWB010000001">
    <property type="protein sequence ID" value="KAJ1214926.1"/>
    <property type="molecule type" value="Genomic_DNA"/>
</dbReference>
<feature type="region of interest" description="Disordered" evidence="1">
    <location>
        <begin position="189"/>
        <end position="242"/>
    </location>
</feature>